<keyword evidence="1" id="KW-1133">Transmembrane helix</keyword>
<keyword evidence="1" id="KW-0812">Transmembrane</keyword>
<keyword evidence="3" id="KW-1185">Reference proteome</keyword>
<evidence type="ECO:0000256" key="1">
    <source>
        <dbReference type="SAM" id="Phobius"/>
    </source>
</evidence>
<accession>A0A934TRA1</accession>
<dbReference type="AlphaFoldDB" id="A0A934TRA1"/>
<reference evidence="2" key="1">
    <citation type="journal article" date="2012" name="J. Microbiol. Biotechnol.">
        <title>Ramlibacter ginsenosidimutans sp. nov., with ginsenoside-converting activity.</title>
        <authorList>
            <person name="Wang L."/>
            <person name="An D.S."/>
            <person name="Kim S.G."/>
            <person name="Jin F.X."/>
            <person name="Kim S.C."/>
            <person name="Lee S.T."/>
            <person name="Im W.T."/>
        </authorList>
    </citation>
    <scope>NUCLEOTIDE SEQUENCE</scope>
    <source>
        <strain evidence="2">KACC 17527</strain>
    </source>
</reference>
<sequence>MREQGGVTMRFVGLGLCAALATLCATQVARTGQPLYAVLIIFALPVLGSFRAQRR</sequence>
<evidence type="ECO:0000313" key="2">
    <source>
        <dbReference type="EMBL" id="MBK6006117.1"/>
    </source>
</evidence>
<keyword evidence="1" id="KW-0472">Membrane</keyword>
<evidence type="ECO:0000313" key="3">
    <source>
        <dbReference type="Proteomes" id="UP000630528"/>
    </source>
</evidence>
<gene>
    <name evidence="2" type="ORF">JJB11_08410</name>
</gene>
<dbReference type="Proteomes" id="UP000630528">
    <property type="component" value="Unassembled WGS sequence"/>
</dbReference>
<proteinExistence type="predicted"/>
<name>A0A934TRA1_9BURK</name>
<organism evidence="2 3">
    <name type="scientific">Ramlibacter ginsenosidimutans</name>
    <dbReference type="NCBI Taxonomy" id="502333"/>
    <lineage>
        <taxon>Bacteria</taxon>
        <taxon>Pseudomonadati</taxon>
        <taxon>Pseudomonadota</taxon>
        <taxon>Betaproteobacteria</taxon>
        <taxon>Burkholderiales</taxon>
        <taxon>Comamonadaceae</taxon>
        <taxon>Ramlibacter</taxon>
    </lineage>
</organism>
<dbReference type="RefSeq" id="WP_207189936.1">
    <property type="nucleotide sequence ID" value="NZ_JAEPWM010000002.1"/>
</dbReference>
<reference evidence="2" key="2">
    <citation type="submission" date="2021-01" db="EMBL/GenBank/DDBJ databases">
        <authorList>
            <person name="Kang M."/>
        </authorList>
    </citation>
    <scope>NUCLEOTIDE SEQUENCE</scope>
    <source>
        <strain evidence="2">KACC 17527</strain>
    </source>
</reference>
<protein>
    <submittedName>
        <fullName evidence="2">Uncharacterized protein</fullName>
    </submittedName>
</protein>
<feature type="transmembrane region" description="Helical" evidence="1">
    <location>
        <begin position="35"/>
        <end position="52"/>
    </location>
</feature>
<comment type="caution">
    <text evidence="2">The sequence shown here is derived from an EMBL/GenBank/DDBJ whole genome shotgun (WGS) entry which is preliminary data.</text>
</comment>
<dbReference type="EMBL" id="JAEPWM010000002">
    <property type="protein sequence ID" value="MBK6006117.1"/>
    <property type="molecule type" value="Genomic_DNA"/>
</dbReference>